<dbReference type="InterPro" id="IPR017853">
    <property type="entry name" value="GH"/>
</dbReference>
<dbReference type="InterPro" id="IPR048395">
    <property type="entry name" value="Glyco_hydro_31_C"/>
</dbReference>
<proteinExistence type="inferred from homology"/>
<dbReference type="GO" id="GO:0004553">
    <property type="term" value="F:hydrolase activity, hydrolyzing O-glycosyl compounds"/>
    <property type="evidence" value="ECO:0007669"/>
    <property type="project" value="InterPro"/>
</dbReference>
<evidence type="ECO:0000259" key="6">
    <source>
        <dbReference type="Pfam" id="PF21365"/>
    </source>
</evidence>
<reference evidence="7 8" key="2">
    <citation type="journal article" date="2011" name="Stand. Genomic Sci.">
        <title>Complete genome sequence of Mahella australiensis type strain (50-1 BON).</title>
        <authorList>
            <person name="Sikorski J."/>
            <person name="Teshima H."/>
            <person name="Nolan M."/>
            <person name="Lucas S."/>
            <person name="Hammon N."/>
            <person name="Deshpande S."/>
            <person name="Cheng J.F."/>
            <person name="Pitluck S."/>
            <person name="Liolios K."/>
            <person name="Pagani I."/>
            <person name="Ivanova N."/>
            <person name="Huntemann M."/>
            <person name="Mavromatis K."/>
            <person name="Ovchinikova G."/>
            <person name="Pati A."/>
            <person name="Tapia R."/>
            <person name="Han C."/>
            <person name="Goodwin L."/>
            <person name="Chen A."/>
            <person name="Palaniappan K."/>
            <person name="Land M."/>
            <person name="Hauser L."/>
            <person name="Ngatchou-Djao O.D."/>
            <person name="Rohde M."/>
            <person name="Pukall R."/>
            <person name="Spring S."/>
            <person name="Abt B."/>
            <person name="Goker M."/>
            <person name="Detter J.C."/>
            <person name="Woyke T."/>
            <person name="Bristow J."/>
            <person name="Markowitz V."/>
            <person name="Hugenholtz P."/>
            <person name="Eisen J.A."/>
            <person name="Kyrpides N.C."/>
            <person name="Klenk H.P."/>
            <person name="Lapidus A."/>
        </authorList>
    </citation>
    <scope>NUCLEOTIDE SEQUENCE [LARGE SCALE GENOMIC DNA]</scope>
    <source>
        <strain evidence="8">DSM 15567 / CIP 107919 / 50-1 BON</strain>
    </source>
</reference>
<dbReference type="GO" id="GO:0005975">
    <property type="term" value="P:carbohydrate metabolic process"/>
    <property type="evidence" value="ECO:0007669"/>
    <property type="project" value="InterPro"/>
</dbReference>
<keyword evidence="8" id="KW-1185">Reference proteome</keyword>
<feature type="domain" description="Glycoside hydrolase family 31 TIM barrel" evidence="3">
    <location>
        <begin position="253"/>
        <end position="590"/>
    </location>
</feature>
<dbReference type="InterPro" id="IPR025887">
    <property type="entry name" value="Glyco_hydro_31_N_dom"/>
</dbReference>
<dbReference type="Pfam" id="PF21365">
    <property type="entry name" value="Glyco_hydro_31_3rd"/>
    <property type="match status" value="1"/>
</dbReference>
<dbReference type="InterPro" id="IPR013780">
    <property type="entry name" value="Glyco_hydro_b"/>
</dbReference>
<dbReference type="PANTHER" id="PTHR43863:SF2">
    <property type="entry name" value="MALTASE-GLUCOAMYLASE"/>
    <property type="match status" value="1"/>
</dbReference>
<feature type="domain" description="Glycoside hydrolase family 31 N-terminal" evidence="4">
    <location>
        <begin position="20"/>
        <end position="211"/>
    </location>
</feature>
<dbReference type="HOGENOM" id="CLU_000631_7_3_9"/>
<keyword evidence="2" id="KW-0326">Glycosidase</keyword>
<dbReference type="CDD" id="cd06591">
    <property type="entry name" value="GH31_xylosidase_XylS"/>
    <property type="match status" value="1"/>
</dbReference>
<reference evidence="8" key="1">
    <citation type="submission" date="2010-11" db="EMBL/GenBank/DDBJ databases">
        <title>The complete genome of Mahella australiensis DSM 15567.</title>
        <authorList>
            <consortium name="US DOE Joint Genome Institute (JGI-PGF)"/>
            <person name="Lucas S."/>
            <person name="Copeland A."/>
            <person name="Lapidus A."/>
            <person name="Bruce D."/>
            <person name="Goodwin L."/>
            <person name="Pitluck S."/>
            <person name="Kyrpides N."/>
            <person name="Mavromatis K."/>
            <person name="Pagani I."/>
            <person name="Ivanova N."/>
            <person name="Teshima H."/>
            <person name="Brettin T."/>
            <person name="Detter J.C."/>
            <person name="Han C."/>
            <person name="Tapia R."/>
            <person name="Land M."/>
            <person name="Hauser L."/>
            <person name="Markowitz V."/>
            <person name="Cheng J.-F."/>
            <person name="Hugenholtz P."/>
            <person name="Woyke T."/>
            <person name="Wu D."/>
            <person name="Spring S."/>
            <person name="Pukall R."/>
            <person name="Steenblock K."/>
            <person name="Schneider S."/>
            <person name="Klenk H.-P."/>
            <person name="Eisen J.A."/>
        </authorList>
    </citation>
    <scope>NUCLEOTIDE SEQUENCE [LARGE SCALE GENOMIC DNA]</scope>
    <source>
        <strain evidence="8">DSM 15567 / CIP 107919 / 50-1 BON</strain>
    </source>
</reference>
<dbReference type="Pfam" id="PF01055">
    <property type="entry name" value="Glyco_hydro_31_2nd"/>
    <property type="match status" value="1"/>
</dbReference>
<comment type="similarity">
    <text evidence="1 2">Belongs to the glycosyl hydrolase 31 family.</text>
</comment>
<dbReference type="Gene3D" id="2.60.40.1180">
    <property type="entry name" value="Golgi alpha-mannosidase II"/>
    <property type="match status" value="2"/>
</dbReference>
<dbReference type="InterPro" id="IPR051816">
    <property type="entry name" value="Glycosyl_Hydrolase_31"/>
</dbReference>
<dbReference type="InterPro" id="IPR000322">
    <property type="entry name" value="Glyco_hydro_31_TIM"/>
</dbReference>
<evidence type="ECO:0000256" key="2">
    <source>
        <dbReference type="RuleBase" id="RU361185"/>
    </source>
</evidence>
<evidence type="ECO:0000313" key="7">
    <source>
        <dbReference type="EMBL" id="AEE97743.1"/>
    </source>
</evidence>
<feature type="domain" description="DUF5110" evidence="5">
    <location>
        <begin position="712"/>
        <end position="780"/>
    </location>
</feature>
<evidence type="ECO:0000256" key="1">
    <source>
        <dbReference type="ARBA" id="ARBA00007806"/>
    </source>
</evidence>
<gene>
    <name evidence="7" type="ordered locus">Mahau_2598</name>
</gene>
<evidence type="ECO:0000259" key="3">
    <source>
        <dbReference type="Pfam" id="PF01055"/>
    </source>
</evidence>
<dbReference type="Gene3D" id="2.60.40.1760">
    <property type="entry name" value="glycosyl hydrolase (family 31)"/>
    <property type="match status" value="1"/>
</dbReference>
<evidence type="ECO:0000259" key="4">
    <source>
        <dbReference type="Pfam" id="PF13802"/>
    </source>
</evidence>
<dbReference type="Pfam" id="PF17137">
    <property type="entry name" value="DUF5110"/>
    <property type="match status" value="1"/>
</dbReference>
<evidence type="ECO:0000259" key="5">
    <source>
        <dbReference type="Pfam" id="PF17137"/>
    </source>
</evidence>
<dbReference type="Proteomes" id="UP000008457">
    <property type="component" value="Chromosome"/>
</dbReference>
<dbReference type="InterPro" id="IPR011013">
    <property type="entry name" value="Gal_mutarotase_sf_dom"/>
</dbReference>
<dbReference type="eggNOG" id="COG1501">
    <property type="taxonomic scope" value="Bacteria"/>
</dbReference>
<accession>F3ZY47</accession>
<dbReference type="PANTHER" id="PTHR43863">
    <property type="entry name" value="HYDROLASE, PUTATIVE (AFU_ORTHOLOGUE AFUA_1G03140)-RELATED"/>
    <property type="match status" value="1"/>
</dbReference>
<dbReference type="AlphaFoldDB" id="F3ZY47"/>
<dbReference type="Pfam" id="PF13802">
    <property type="entry name" value="Gal_mutarotas_2"/>
    <property type="match status" value="1"/>
</dbReference>
<feature type="domain" description="Glycosyl hydrolase family 31 C-terminal" evidence="6">
    <location>
        <begin position="599"/>
        <end position="697"/>
    </location>
</feature>
<sequence>MFVTKEDQNSVILNTDRGKFKLEPLADSIVHITYTLEPAFSSKESLMIVPQARDYASWHIEDSDKSISLVTERLKIVVDKATCAFSYFDAEGGLLVKEPDDDGKVLDVVNVMRSVFGDNAEIEIEQTVDGVRSRVKDVRQELDRVAYHSKLSFVWSENEAIYGLGSHEEGILDYRDHHQYLYQQNLKAVVPMFISTKGYGVLIDSYSLMTFRDDVYGSYVWTDIDDEMDYYFIYGPEADQIIEGYRKLTGKATMLPKWAYGYIQSKERYKSQDELILVAEEYRRRNVPLDCVVLDWMSWPDGLWGQKSFDPARFPDPKAMMERLHQLNVHLMVSIWPSMRGDGSNYREMKEKGYLLGNGATYNAFDEGARRLYWEQAYEGIFSHGIDAWWCDCTEPFEADWNGKVKPEPEQRLFINTEEMKKYLDPEYINAYSLEHSKGIYEGQRGVTAEKRVLNLTRSAYAGQQRYGTVTWSGDISARWDTLRKQIADGLNFCAAGMPYWTLDIGAFFVKNGEQWFWNGGYEKGCDDMGYRELYARWFQYGAFLPMFRSHGTDTPREVWRFGQPGEIFYDTLVKFINLRYRLLPYIYSLAGKVTLEDYTIMRPLAFDFRHDGQVYDIKDQYMFGPAFLVNPVTKPMYYERDSKELTGIEKSRRVYLPEGCMWYDFWTGQKLCGGQLIESAAPIDIMPLYVKAGSIVPMGPLTQYATEANSPIELRVYTGSDGEFDIYQDEGDNYNYEKGEYSIIPIKWDDSRKELSIGNRRGTYKGMPEEIEFDVVLVEVGRGISVEKSDKPDKTMIYDGDAVTMRF</sequence>
<dbReference type="Gene3D" id="3.20.20.80">
    <property type="entry name" value="Glycosidases"/>
    <property type="match status" value="1"/>
</dbReference>
<dbReference type="RefSeq" id="WP_013782166.1">
    <property type="nucleotide sequence ID" value="NC_015520.1"/>
</dbReference>
<protein>
    <submittedName>
        <fullName evidence="7">Glycoside hydrolase family 31</fullName>
    </submittedName>
</protein>
<dbReference type="SUPFAM" id="SSF51445">
    <property type="entry name" value="(Trans)glycosidases"/>
    <property type="match status" value="1"/>
</dbReference>
<dbReference type="STRING" id="697281.Mahau_2598"/>
<dbReference type="InterPro" id="IPR033403">
    <property type="entry name" value="DUF5110"/>
</dbReference>
<dbReference type="OrthoDB" id="176168at2"/>
<dbReference type="SUPFAM" id="SSF74650">
    <property type="entry name" value="Galactose mutarotase-like"/>
    <property type="match status" value="1"/>
</dbReference>
<dbReference type="GO" id="GO:0030246">
    <property type="term" value="F:carbohydrate binding"/>
    <property type="evidence" value="ECO:0007669"/>
    <property type="project" value="InterPro"/>
</dbReference>
<organism evidence="7 8">
    <name type="scientific">Mahella australiensis (strain DSM 15567 / CIP 107919 / 50-1 BON)</name>
    <dbReference type="NCBI Taxonomy" id="697281"/>
    <lineage>
        <taxon>Bacteria</taxon>
        <taxon>Bacillati</taxon>
        <taxon>Bacillota</taxon>
        <taxon>Clostridia</taxon>
        <taxon>Thermoanaerobacterales</taxon>
        <taxon>Thermoanaerobacterales Family IV. Incertae Sedis</taxon>
        <taxon>Mahella</taxon>
    </lineage>
</organism>
<name>F3ZY47_MAHA5</name>
<dbReference type="CDD" id="cd14752">
    <property type="entry name" value="GH31_N"/>
    <property type="match status" value="1"/>
</dbReference>
<keyword evidence="2 7" id="KW-0378">Hydrolase</keyword>
<dbReference type="SUPFAM" id="SSF51011">
    <property type="entry name" value="Glycosyl hydrolase domain"/>
    <property type="match status" value="1"/>
</dbReference>
<dbReference type="EMBL" id="CP002360">
    <property type="protein sequence ID" value="AEE97743.1"/>
    <property type="molecule type" value="Genomic_DNA"/>
</dbReference>
<evidence type="ECO:0000313" key="8">
    <source>
        <dbReference type="Proteomes" id="UP000008457"/>
    </source>
</evidence>
<dbReference type="KEGG" id="mas:Mahau_2598"/>